<sequence>MATNIVLGNSLVFDHRAQKWGVLSSLATNPKAGTRRRPVQPRRLPASTRWRRYSYKQHPARRHRCRSRLISYNELTTVTGYWEVGSKKKNY</sequence>
<proteinExistence type="predicted"/>
<dbReference type="EMBL" id="JAHIBW010000015">
    <property type="protein sequence ID" value="KAG7304017.1"/>
    <property type="molecule type" value="Genomic_DNA"/>
</dbReference>
<comment type="caution">
    <text evidence="1">The sequence shown here is derived from an EMBL/GenBank/DDBJ whole genome shotgun (WGS) entry which is preliminary data.</text>
</comment>
<name>A0ABQ7QFN4_PLUXY</name>
<organism evidence="1 2">
    <name type="scientific">Plutella xylostella</name>
    <name type="common">Diamondback moth</name>
    <name type="synonym">Plutella maculipennis</name>
    <dbReference type="NCBI Taxonomy" id="51655"/>
    <lineage>
        <taxon>Eukaryota</taxon>
        <taxon>Metazoa</taxon>
        <taxon>Ecdysozoa</taxon>
        <taxon>Arthropoda</taxon>
        <taxon>Hexapoda</taxon>
        <taxon>Insecta</taxon>
        <taxon>Pterygota</taxon>
        <taxon>Neoptera</taxon>
        <taxon>Endopterygota</taxon>
        <taxon>Lepidoptera</taxon>
        <taxon>Glossata</taxon>
        <taxon>Ditrysia</taxon>
        <taxon>Yponomeutoidea</taxon>
        <taxon>Plutellidae</taxon>
        <taxon>Plutella</taxon>
    </lineage>
</organism>
<reference evidence="1 2" key="1">
    <citation type="submission" date="2021-06" db="EMBL/GenBank/DDBJ databases">
        <title>A haploid diamondback moth (Plutella xylostella L.) genome assembly resolves 31 chromosomes and identifies a diamide resistance mutation.</title>
        <authorList>
            <person name="Ward C.M."/>
            <person name="Perry K.D."/>
            <person name="Baker G."/>
            <person name="Powis K."/>
            <person name="Heckel D.G."/>
            <person name="Baxter S.W."/>
        </authorList>
    </citation>
    <scope>NUCLEOTIDE SEQUENCE [LARGE SCALE GENOMIC DNA]</scope>
    <source>
        <strain evidence="1 2">LV</strain>
        <tissue evidence="1">Single pupa</tissue>
    </source>
</reference>
<keyword evidence="2" id="KW-1185">Reference proteome</keyword>
<evidence type="ECO:0000313" key="2">
    <source>
        <dbReference type="Proteomes" id="UP000823941"/>
    </source>
</evidence>
<gene>
    <name evidence="1" type="ORF">JYU34_010939</name>
</gene>
<protein>
    <submittedName>
        <fullName evidence="1">Uncharacterized protein</fullName>
    </submittedName>
</protein>
<evidence type="ECO:0000313" key="1">
    <source>
        <dbReference type="EMBL" id="KAG7304017.1"/>
    </source>
</evidence>
<accession>A0ABQ7QFN4</accession>
<dbReference type="Proteomes" id="UP000823941">
    <property type="component" value="Chromosome 15"/>
</dbReference>